<accession>A0A7Y9RWX4</accession>
<feature type="coiled-coil region" evidence="1">
    <location>
        <begin position="95"/>
        <end position="122"/>
    </location>
</feature>
<keyword evidence="4" id="KW-1185">Reference proteome</keyword>
<dbReference type="Proteomes" id="UP000540656">
    <property type="component" value="Unassembled WGS sequence"/>
</dbReference>
<organism evidence="3 4">
    <name type="scientific">Nocardioides daedukensis</name>
    <dbReference type="NCBI Taxonomy" id="634462"/>
    <lineage>
        <taxon>Bacteria</taxon>
        <taxon>Bacillati</taxon>
        <taxon>Actinomycetota</taxon>
        <taxon>Actinomycetes</taxon>
        <taxon>Propionibacteriales</taxon>
        <taxon>Nocardioidaceae</taxon>
        <taxon>Nocardioides</taxon>
    </lineage>
</organism>
<evidence type="ECO:0000313" key="3">
    <source>
        <dbReference type="EMBL" id="NYG58176.1"/>
    </source>
</evidence>
<dbReference type="GO" id="GO:0051301">
    <property type="term" value="P:cell division"/>
    <property type="evidence" value="ECO:0007669"/>
    <property type="project" value="UniProtKB-KW"/>
</dbReference>
<protein>
    <submittedName>
        <fullName evidence="3">Cell division septum initiation protein DivIVA</fullName>
    </submittedName>
</protein>
<keyword evidence="1" id="KW-0175">Coiled coil</keyword>
<comment type="caution">
    <text evidence="3">The sequence shown here is derived from an EMBL/GenBank/DDBJ whole genome shotgun (WGS) entry which is preliminary data.</text>
</comment>
<dbReference type="RefSeq" id="WP_179501361.1">
    <property type="nucleotide sequence ID" value="NZ_JACCAA010000001.1"/>
</dbReference>
<gene>
    <name evidence="3" type="ORF">BJ980_001099</name>
</gene>
<dbReference type="AlphaFoldDB" id="A0A7Y9RWX4"/>
<evidence type="ECO:0000313" key="4">
    <source>
        <dbReference type="Proteomes" id="UP000540656"/>
    </source>
</evidence>
<keyword evidence="3" id="KW-0131">Cell cycle</keyword>
<keyword evidence="3" id="KW-0132">Cell division</keyword>
<reference evidence="3 4" key="1">
    <citation type="submission" date="2020-07" db="EMBL/GenBank/DDBJ databases">
        <title>Sequencing the genomes of 1000 actinobacteria strains.</title>
        <authorList>
            <person name="Klenk H.-P."/>
        </authorList>
    </citation>
    <scope>NUCLEOTIDE SEQUENCE [LARGE SCALE GENOMIC DNA]</scope>
    <source>
        <strain evidence="3 4">DSM 23819</strain>
    </source>
</reference>
<sequence length="177" mass="19677">MRDVQAEIQSLRDLIEHARAMPMSASAVINRAEVLQAIDRVSAGLVEATSESHALVATREEVIAQGEADARETVRLAELERDRLVSDTEVFRLASREAERLRDEAATEAVQLRRDADDYIEQRFANFEHSLERTLVEVRRGIANLSGRSAFDPESEPANGKRAAVADDVLLSGHDDR</sequence>
<evidence type="ECO:0000256" key="2">
    <source>
        <dbReference type="SAM" id="MobiDB-lite"/>
    </source>
</evidence>
<proteinExistence type="predicted"/>
<name>A0A7Y9RWX4_9ACTN</name>
<dbReference type="EMBL" id="JACCAA010000001">
    <property type="protein sequence ID" value="NYG58176.1"/>
    <property type="molecule type" value="Genomic_DNA"/>
</dbReference>
<feature type="region of interest" description="Disordered" evidence="2">
    <location>
        <begin position="149"/>
        <end position="177"/>
    </location>
</feature>
<evidence type="ECO:0000256" key="1">
    <source>
        <dbReference type="SAM" id="Coils"/>
    </source>
</evidence>